<comment type="similarity">
    <text evidence="2">Belongs to the bacterial solute-binding protein 5 family.</text>
</comment>
<feature type="signal peptide" evidence="4">
    <location>
        <begin position="1"/>
        <end position="38"/>
    </location>
</feature>
<organism evidence="6 7">
    <name type="scientific">Agrobacterium tomkonis CFBP 6623</name>
    <dbReference type="NCBI Taxonomy" id="1183432"/>
    <lineage>
        <taxon>Bacteria</taxon>
        <taxon>Pseudomonadati</taxon>
        <taxon>Pseudomonadota</taxon>
        <taxon>Alphaproteobacteria</taxon>
        <taxon>Hyphomicrobiales</taxon>
        <taxon>Rhizobiaceae</taxon>
        <taxon>Rhizobium/Agrobacterium group</taxon>
        <taxon>Agrobacterium</taxon>
        <taxon>Agrobacterium tumefaciens complex</taxon>
    </lineage>
</organism>
<reference evidence="7" key="1">
    <citation type="submission" date="2016-01" db="EMBL/GenBank/DDBJ databases">
        <authorList>
            <person name="Regsiter A."/>
            <person name="william w."/>
        </authorList>
    </citation>
    <scope>NUCLEOTIDE SEQUENCE [LARGE SCALE GENOMIC DNA]</scope>
    <source>
        <strain evidence="7">CFBP 6623</strain>
    </source>
</reference>
<dbReference type="CDD" id="cd08494">
    <property type="entry name" value="PBP2_NikA_DppA_OppA_like_6"/>
    <property type="match status" value="1"/>
</dbReference>
<proteinExistence type="inferred from homology"/>
<dbReference type="PANTHER" id="PTHR30290">
    <property type="entry name" value="PERIPLASMIC BINDING COMPONENT OF ABC TRANSPORTER"/>
    <property type="match status" value="1"/>
</dbReference>
<dbReference type="InterPro" id="IPR030678">
    <property type="entry name" value="Peptide/Ni-bd"/>
</dbReference>
<feature type="chain" id="PRO_5010544776" evidence="4">
    <location>
        <begin position="39"/>
        <end position="512"/>
    </location>
</feature>
<dbReference type="Gene3D" id="3.90.76.10">
    <property type="entry name" value="Dipeptide-binding Protein, Domain 1"/>
    <property type="match status" value="1"/>
</dbReference>
<dbReference type="STRING" id="1183432.AGR3A_Lc140447"/>
<evidence type="ECO:0000259" key="5">
    <source>
        <dbReference type="Pfam" id="PF00496"/>
    </source>
</evidence>
<dbReference type="GO" id="GO:0043190">
    <property type="term" value="C:ATP-binding cassette (ABC) transporter complex"/>
    <property type="evidence" value="ECO:0007669"/>
    <property type="project" value="InterPro"/>
</dbReference>
<evidence type="ECO:0000256" key="2">
    <source>
        <dbReference type="ARBA" id="ARBA00005695"/>
    </source>
</evidence>
<dbReference type="Proteomes" id="UP000191988">
    <property type="component" value="Unassembled WGS sequence"/>
</dbReference>
<dbReference type="GO" id="GO:0030288">
    <property type="term" value="C:outer membrane-bounded periplasmic space"/>
    <property type="evidence" value="ECO:0007669"/>
    <property type="project" value="UniProtKB-ARBA"/>
</dbReference>
<dbReference type="EMBL" id="FBWK01000050">
    <property type="protein sequence ID" value="CUX58126.1"/>
    <property type="molecule type" value="Genomic_DNA"/>
</dbReference>
<dbReference type="SUPFAM" id="SSF53850">
    <property type="entry name" value="Periplasmic binding protein-like II"/>
    <property type="match status" value="1"/>
</dbReference>
<evidence type="ECO:0000256" key="3">
    <source>
        <dbReference type="ARBA" id="ARBA00022729"/>
    </source>
</evidence>
<dbReference type="GO" id="GO:0015833">
    <property type="term" value="P:peptide transport"/>
    <property type="evidence" value="ECO:0007669"/>
    <property type="project" value="TreeGrafter"/>
</dbReference>
<evidence type="ECO:0000313" key="6">
    <source>
        <dbReference type="EMBL" id="CUX58126.1"/>
    </source>
</evidence>
<gene>
    <name evidence="6" type="ORF">AGR3A_Lc140447</name>
</gene>
<name>A0A1S7RV59_9HYPH</name>
<dbReference type="PIRSF" id="PIRSF002741">
    <property type="entry name" value="MppA"/>
    <property type="match status" value="1"/>
</dbReference>
<dbReference type="InterPro" id="IPR039424">
    <property type="entry name" value="SBP_5"/>
</dbReference>
<evidence type="ECO:0000256" key="4">
    <source>
        <dbReference type="SAM" id="SignalP"/>
    </source>
</evidence>
<comment type="subcellular location">
    <subcellularLocation>
        <location evidence="1">Periplasm</location>
    </subcellularLocation>
</comment>
<dbReference type="GO" id="GO:1904680">
    <property type="term" value="F:peptide transmembrane transporter activity"/>
    <property type="evidence" value="ECO:0007669"/>
    <property type="project" value="TreeGrafter"/>
</dbReference>
<dbReference type="AlphaFoldDB" id="A0A1S7RV59"/>
<feature type="domain" description="Solute-binding protein family 5" evidence="5">
    <location>
        <begin position="85"/>
        <end position="420"/>
    </location>
</feature>
<evidence type="ECO:0000313" key="7">
    <source>
        <dbReference type="Proteomes" id="UP000191988"/>
    </source>
</evidence>
<accession>A0A1S7RV59</accession>
<dbReference type="PANTHER" id="PTHR30290:SF38">
    <property type="entry name" value="D,D-DIPEPTIDE-BINDING PERIPLASMIC PROTEIN DDPA-RELATED"/>
    <property type="match status" value="1"/>
</dbReference>
<dbReference type="Gene3D" id="3.10.105.10">
    <property type="entry name" value="Dipeptide-binding Protein, Domain 3"/>
    <property type="match status" value="1"/>
</dbReference>
<dbReference type="Gene3D" id="3.40.190.10">
    <property type="entry name" value="Periplasmic binding protein-like II"/>
    <property type="match status" value="1"/>
</dbReference>
<dbReference type="InterPro" id="IPR000914">
    <property type="entry name" value="SBP_5_dom"/>
</dbReference>
<evidence type="ECO:0000256" key="1">
    <source>
        <dbReference type="ARBA" id="ARBA00004418"/>
    </source>
</evidence>
<dbReference type="Pfam" id="PF00496">
    <property type="entry name" value="SBP_bac_5"/>
    <property type="match status" value="1"/>
</dbReference>
<protein>
    <submittedName>
        <fullName evidence="6">ABC transporter, substrate binding protein (Oligopeptide)</fullName>
    </submittedName>
</protein>
<sequence length="512" mass="55901">MMPRTYLSQAATLSRRTALSLALGTALWLPLSATVAEAAPKTALTLGMAVEPAGLDPTIAAPVAIGQVTWQNVFEGLVKIDSEGKVKPQLAESWEIAPDGKTYTFKLRKGVTFHDGETFDSAVAKFALDRARGENSVNPQKRFFAAIDSIETPDAATLVLKLKQPAGSLLYWLGWPASVMVAPKSAENNRTTPVGTGPFKFASWAKGDKVELQKNGAYWDKAVAVKLEKATFRFVSDPQAQAAALKSGDIDAFPEFGAPELMTSFDGDARLGTFVGNTELKVVAGMNNARKPFDDKRVRQALMMAVDRGTVIEGAWSGFGTAIGSHYTPNDRGYIDTTGVHPFDIDKSKALLAEAGYPDGFSFTIKAPQMAYSQRTSQILQAMFAEIGVTMTIETTEFPAKWVADVLKGADYDMTIIAHAEPMDIDIYARDPYYFNYKNPAFNEVVANVEKTADAGEQEKLYGEAQKILADDVPALFLFVMPKLGVWDRKVKGLWENEPIPSNVLTDVHWEE</sequence>
<keyword evidence="7" id="KW-1185">Reference proteome</keyword>
<keyword evidence="3 4" id="KW-0732">Signal</keyword>